<dbReference type="Pfam" id="PF14111">
    <property type="entry name" value="DUF4283"/>
    <property type="match status" value="1"/>
</dbReference>
<dbReference type="EMBL" id="JANJYI010000008">
    <property type="protein sequence ID" value="KAK2639029.1"/>
    <property type="molecule type" value="Genomic_DNA"/>
</dbReference>
<sequence length="266" mass="30343">MDTVDISLLCASLSIHNRDGPIQLLDGILMNDAKKRLSLNLVGKILSNKMVNRDAFMRVVGKIWQVRHDVDIESIDGNMFSLQFIDEYDLERVIYGGPWSFDKVLIVMEKPEGKGSIDSLRLNWADFWVQIHQVPLIYMTKEIGRFLRGMIGQVLDVDRGASGDCVGKFLCVRVRVNILNSLKCCLRVDILGDGSKTIMILRYDRLLSHCLRCGMVNHITHECIDDEPVPNVEGKENFPFGIWLRANGSPRKQFSTIIEEVHSFHR</sequence>
<dbReference type="PANTHER" id="PTHR31286">
    <property type="entry name" value="GLYCINE-RICH CELL WALL STRUCTURAL PROTEIN 1.8-LIKE"/>
    <property type="match status" value="1"/>
</dbReference>
<accession>A0AAD9WPM0</accession>
<gene>
    <name evidence="2" type="ORF">Ddye_026824</name>
</gene>
<dbReference type="PANTHER" id="PTHR31286:SF167">
    <property type="entry name" value="OS09G0268800 PROTEIN"/>
    <property type="match status" value="1"/>
</dbReference>
<dbReference type="InterPro" id="IPR040256">
    <property type="entry name" value="At4g02000-like"/>
</dbReference>
<organism evidence="2 3">
    <name type="scientific">Dipteronia dyeriana</name>
    <dbReference type="NCBI Taxonomy" id="168575"/>
    <lineage>
        <taxon>Eukaryota</taxon>
        <taxon>Viridiplantae</taxon>
        <taxon>Streptophyta</taxon>
        <taxon>Embryophyta</taxon>
        <taxon>Tracheophyta</taxon>
        <taxon>Spermatophyta</taxon>
        <taxon>Magnoliopsida</taxon>
        <taxon>eudicotyledons</taxon>
        <taxon>Gunneridae</taxon>
        <taxon>Pentapetalae</taxon>
        <taxon>rosids</taxon>
        <taxon>malvids</taxon>
        <taxon>Sapindales</taxon>
        <taxon>Sapindaceae</taxon>
        <taxon>Hippocastanoideae</taxon>
        <taxon>Acereae</taxon>
        <taxon>Dipteronia</taxon>
    </lineage>
</organism>
<protein>
    <recommendedName>
        <fullName evidence="1">DUF4283 domain-containing protein</fullName>
    </recommendedName>
</protein>
<comment type="caution">
    <text evidence="2">The sequence shown here is derived from an EMBL/GenBank/DDBJ whole genome shotgun (WGS) entry which is preliminary data.</text>
</comment>
<dbReference type="InterPro" id="IPR025558">
    <property type="entry name" value="DUF4283"/>
</dbReference>
<dbReference type="Proteomes" id="UP001280121">
    <property type="component" value="Unassembled WGS sequence"/>
</dbReference>
<evidence type="ECO:0000313" key="2">
    <source>
        <dbReference type="EMBL" id="KAK2639029.1"/>
    </source>
</evidence>
<name>A0AAD9WPM0_9ROSI</name>
<keyword evidence="3" id="KW-1185">Reference proteome</keyword>
<feature type="domain" description="DUF4283" evidence="1">
    <location>
        <begin position="34"/>
        <end position="109"/>
    </location>
</feature>
<reference evidence="2" key="1">
    <citation type="journal article" date="2023" name="Plant J.">
        <title>Genome sequences and population genomics provide insights into the demographic history, inbreeding, and mutation load of two 'living fossil' tree species of Dipteronia.</title>
        <authorList>
            <person name="Feng Y."/>
            <person name="Comes H.P."/>
            <person name="Chen J."/>
            <person name="Zhu S."/>
            <person name="Lu R."/>
            <person name="Zhang X."/>
            <person name="Li P."/>
            <person name="Qiu J."/>
            <person name="Olsen K.M."/>
            <person name="Qiu Y."/>
        </authorList>
    </citation>
    <scope>NUCLEOTIDE SEQUENCE</scope>
    <source>
        <strain evidence="2">KIB01</strain>
    </source>
</reference>
<proteinExistence type="predicted"/>
<evidence type="ECO:0000313" key="3">
    <source>
        <dbReference type="Proteomes" id="UP001280121"/>
    </source>
</evidence>
<dbReference type="AlphaFoldDB" id="A0AAD9WPM0"/>
<evidence type="ECO:0000259" key="1">
    <source>
        <dbReference type="Pfam" id="PF14111"/>
    </source>
</evidence>